<reference evidence="1" key="2">
    <citation type="submission" date="2020-05" db="UniProtKB">
        <authorList>
            <consortium name="EnsemblMetazoa"/>
        </authorList>
    </citation>
    <scope>IDENTIFICATION</scope>
    <source>
        <strain evidence="1">WRAIR2</strain>
    </source>
</reference>
<dbReference type="Gene3D" id="1.25.40.20">
    <property type="entry name" value="Ankyrin repeat-containing domain"/>
    <property type="match status" value="2"/>
</dbReference>
<dbReference type="InterPro" id="IPR002110">
    <property type="entry name" value="Ankyrin_rpt"/>
</dbReference>
<dbReference type="EnsemblMetazoa" id="ADIR014832-RA">
    <property type="protein sequence ID" value="ADIR014832-PA"/>
    <property type="gene ID" value="ADIR014832"/>
</dbReference>
<evidence type="ECO:0000313" key="2">
    <source>
        <dbReference type="Proteomes" id="UP000075884"/>
    </source>
</evidence>
<evidence type="ECO:0000313" key="1">
    <source>
        <dbReference type="EnsemblMetazoa" id="ADIR014832-PA"/>
    </source>
</evidence>
<dbReference type="SMART" id="SM00248">
    <property type="entry name" value="ANK"/>
    <property type="match status" value="3"/>
</dbReference>
<dbReference type="VEuPathDB" id="VectorBase:ADIR014832"/>
<dbReference type="STRING" id="7168.A0A182NYD2"/>
<dbReference type="Proteomes" id="UP000075884">
    <property type="component" value="Unassembled WGS sequence"/>
</dbReference>
<reference evidence="2" key="1">
    <citation type="submission" date="2013-03" db="EMBL/GenBank/DDBJ databases">
        <title>The Genome Sequence of Anopheles dirus WRAIR2.</title>
        <authorList>
            <consortium name="The Broad Institute Genomics Platform"/>
            <person name="Neafsey D.E."/>
            <person name="Walton C."/>
            <person name="Walker B."/>
            <person name="Young S.K."/>
            <person name="Zeng Q."/>
            <person name="Gargeya S."/>
            <person name="Fitzgerald M."/>
            <person name="Haas B."/>
            <person name="Abouelleil A."/>
            <person name="Allen A.W."/>
            <person name="Alvarado L."/>
            <person name="Arachchi H.M."/>
            <person name="Berlin A.M."/>
            <person name="Chapman S.B."/>
            <person name="Gainer-Dewar J."/>
            <person name="Goldberg J."/>
            <person name="Griggs A."/>
            <person name="Gujja S."/>
            <person name="Hansen M."/>
            <person name="Howarth C."/>
            <person name="Imamovic A."/>
            <person name="Ireland A."/>
            <person name="Larimer J."/>
            <person name="McCowan C."/>
            <person name="Murphy C."/>
            <person name="Pearson M."/>
            <person name="Poon T.W."/>
            <person name="Priest M."/>
            <person name="Roberts A."/>
            <person name="Saif S."/>
            <person name="Shea T."/>
            <person name="Sisk P."/>
            <person name="Sykes S."/>
            <person name="Wortman J."/>
            <person name="Nusbaum C."/>
            <person name="Birren B."/>
        </authorList>
    </citation>
    <scope>NUCLEOTIDE SEQUENCE [LARGE SCALE GENOMIC DNA]</scope>
    <source>
        <strain evidence="2">WRAIR2</strain>
    </source>
</reference>
<dbReference type="InterPro" id="IPR036770">
    <property type="entry name" value="Ankyrin_rpt-contain_sf"/>
</dbReference>
<name>A0A182NYD2_9DIPT</name>
<proteinExistence type="predicted"/>
<sequence length="1414" mass="164479">MEGKNNASLHGISYQLKLGLVVLLRLYKMHKTDVQFDFELTFEDPAAGKFDDVLVRYNSWKNTQAGIACIQTKHRQHTSIDGSENEQQKSKTYETISDADLLSTKKKGQFSISMYFESFLDIHKPESEETQKYIICTNKTLDKRVSSLTRANLEDSCIPSFMRDINATFYQFDCAKKVENLDEILKGVAISKGYTEESSVSIIREFYDNFLLACGSVNETMLYGIVMKLLMQLVDFQHITTYEKFHVCMFEAINRGPKSLKPSDVDEMFKLSESGYLLEYFRISTMKHVESLRVKYFDPELNSTVLEETNLFKFLKTKTSGTHWYYSSCGTDVSILVIEQIANLADYEMVLFDSSSHKESDGLKDLCAAISASRNHFVNEVNNFPRKLITITTQGKTYNTDEYTELAAEYGMKFIIVEHITKDEKTIDDKTFDSFCVGDLTEDTRNELFVKCVNRFTTSVSLRKIIKLCDPLSFVYDLLEMNEVRSKSLHETRYEEIHKWYVGRRCSLYVEDSKHNDRVHFYGIGIDDVKNVAHSDHYGDVIDDGDDLINGLMNDNYSKTVNIFLNDAGLGKSTYFTKLSWRLSTISESSFVIRLNALMYSTDFKRLRETDIDHLETTDVIRKLFYFIHLQLFVHDGLKQSDSDIEKRRLEAQRSANLLTYSNGKVVVNEHKAKELNLTPNQLFELRLFEEKMNENLVILLLDGFDEIAPDYKQVVLKCFSMFAKLKGIRHFYLSSRPYHFISELKEAFPGCRMYQLLPFTKVDYKIALKNYILDKAVDCTEEKQNYILNIILESFESLPTQLLEVPLFARMTFEIRFPDIQEAVLSGKVKTMTQYKTLNILQLIEAFVEKKVQRRYLEKRGIPLSDLDKPGEIERFQHSLIETKHQHALLALFAIFNQEDRRRLLNGNEEREAIAYMERIKAASEKTGIISGVQDDIPQFILRILAEYFVALWLYENKDREENVKYFRSKSFWTREAYNIRDFFDRMILRESTGCEFHQQILSRAKLPYDWMQKYFSLLPKKDAVGRLPLHMAVVRDIDDSKMKDMLGLMSLDLINTRDELCQWSALDYAFLTKNERVVEMLLGRDAAVNLDTLLHQICANNLRYLLSTALDYGEWLKSNESTEPMANQLQSQVVEYLFKERQLDYNLPYRELVLKKIEYLNENENKFLNLILEHKPLEIITYLIGECELNLLSQANVTALFICALVFSIECRRTRNFKIVFEELCKKLNNPVLHDENTDVNACPLVESYIKYIGNIELKSLNECCVQHTEHDEISLPEFAEQEILHEGLSNHFIEALLVQAVYYGAAEILHYFVQKVNMTITNKLIVKILKLLPKHENYHHKTSIPAFNYLLDNTIDLNSVDEGGRNILHITAQTGCLYMLQCLIVKEFDSILNNARKGWNVLYYTSYNDDV</sequence>
<accession>A0A182NYD2</accession>
<protein>
    <submittedName>
        <fullName evidence="1">ANK_REP_REGION domain-containing protein</fullName>
    </submittedName>
</protein>
<dbReference type="SUPFAM" id="SSF48403">
    <property type="entry name" value="Ankyrin repeat"/>
    <property type="match status" value="1"/>
</dbReference>
<organism evidence="1 2">
    <name type="scientific">Anopheles dirus</name>
    <dbReference type="NCBI Taxonomy" id="7168"/>
    <lineage>
        <taxon>Eukaryota</taxon>
        <taxon>Metazoa</taxon>
        <taxon>Ecdysozoa</taxon>
        <taxon>Arthropoda</taxon>
        <taxon>Hexapoda</taxon>
        <taxon>Insecta</taxon>
        <taxon>Pterygota</taxon>
        <taxon>Neoptera</taxon>
        <taxon>Endopterygota</taxon>
        <taxon>Diptera</taxon>
        <taxon>Nematocera</taxon>
        <taxon>Culicoidea</taxon>
        <taxon>Culicidae</taxon>
        <taxon>Anophelinae</taxon>
        <taxon>Anopheles</taxon>
    </lineage>
</organism>
<keyword evidence="2" id="KW-1185">Reference proteome</keyword>